<sequence length="325" mass="34742">MSDIPSTFKDLSPIMWIVPTLISTVLYGFYNFGARVSSARGYNSSATIFISTLTVFIGATLTLIYRIHQNITPIATTPWGAIMLLAAGNGFFFATGSSLKFKALEKIPGNIAFPVLKFNTLFVVLLSLPVFGEMPEPLQWAGILLAVAAIILLSGANRQSVPGFPTKNRTESQSPCHNPSQSFLKSMPEGFSAGIALAILSALTTALSALINKTAALKSDRIAFIAFSYAVSAAVSGFMAIRKKGLRSTPTGQIMLGTGMGILNYIGFILILKAFSMGPLSVIHPIFSMSMVISVTLSTFVFREPFNRRTALALIAAVIAVILVT</sequence>
<dbReference type="InterPro" id="IPR000620">
    <property type="entry name" value="EamA_dom"/>
</dbReference>
<feature type="transmembrane region" description="Helical" evidence="6">
    <location>
        <begin position="79"/>
        <end position="99"/>
    </location>
</feature>
<comment type="subcellular location">
    <subcellularLocation>
        <location evidence="1">Membrane</location>
        <topology evidence="1">Multi-pass membrane protein</topology>
    </subcellularLocation>
</comment>
<keyword evidence="4 6" id="KW-1133">Transmembrane helix</keyword>
<keyword evidence="3 6" id="KW-0812">Transmembrane</keyword>
<dbReference type="Proteomes" id="UP000233256">
    <property type="component" value="Unassembled WGS sequence"/>
</dbReference>
<feature type="transmembrane region" description="Helical" evidence="6">
    <location>
        <begin position="190"/>
        <end position="210"/>
    </location>
</feature>
<keyword evidence="5 6" id="KW-0472">Membrane</keyword>
<evidence type="ECO:0000313" key="9">
    <source>
        <dbReference type="Proteomes" id="UP000233256"/>
    </source>
</evidence>
<evidence type="ECO:0000256" key="6">
    <source>
        <dbReference type="SAM" id="Phobius"/>
    </source>
</evidence>
<feature type="transmembrane region" description="Helical" evidence="6">
    <location>
        <begin position="282"/>
        <end position="302"/>
    </location>
</feature>
<evidence type="ECO:0000256" key="4">
    <source>
        <dbReference type="ARBA" id="ARBA00022989"/>
    </source>
</evidence>
<feature type="domain" description="EamA" evidence="7">
    <location>
        <begin position="193"/>
        <end position="324"/>
    </location>
</feature>
<gene>
    <name evidence="8" type="ORF">CVV64_13745</name>
</gene>
<reference evidence="8 9" key="1">
    <citation type="journal article" date="2017" name="ISME J.">
        <title>Potential for microbial H2 and metal transformations associated with novel bacteria and archaea in deep terrestrial subsurface sediments.</title>
        <authorList>
            <person name="Hernsdorf A.W."/>
            <person name="Amano Y."/>
            <person name="Miyakawa K."/>
            <person name="Ise K."/>
            <person name="Suzuki Y."/>
            <person name="Anantharaman K."/>
            <person name="Probst A."/>
            <person name="Burstein D."/>
            <person name="Thomas B.C."/>
            <person name="Banfield J.F."/>
        </authorList>
    </citation>
    <scope>NUCLEOTIDE SEQUENCE [LARGE SCALE GENOMIC DNA]</scope>
    <source>
        <strain evidence="8">HGW-Wallbacteria-1</strain>
    </source>
</reference>
<feature type="domain" description="EamA" evidence="7">
    <location>
        <begin position="16"/>
        <end position="154"/>
    </location>
</feature>
<evidence type="ECO:0000313" key="8">
    <source>
        <dbReference type="EMBL" id="PKK89474.1"/>
    </source>
</evidence>
<dbReference type="PANTHER" id="PTHR32322:SF2">
    <property type="entry name" value="EAMA DOMAIN-CONTAINING PROTEIN"/>
    <property type="match status" value="1"/>
</dbReference>
<feature type="transmembrane region" description="Helical" evidence="6">
    <location>
        <begin position="111"/>
        <end position="132"/>
    </location>
</feature>
<dbReference type="InterPro" id="IPR050638">
    <property type="entry name" value="AA-Vitamin_Transporters"/>
</dbReference>
<evidence type="ECO:0000256" key="3">
    <source>
        <dbReference type="ARBA" id="ARBA00022692"/>
    </source>
</evidence>
<dbReference type="GO" id="GO:0016020">
    <property type="term" value="C:membrane"/>
    <property type="evidence" value="ECO:0007669"/>
    <property type="project" value="UniProtKB-SubCell"/>
</dbReference>
<proteinExistence type="inferred from homology"/>
<accession>A0A2N1PMA4</accession>
<dbReference type="EMBL" id="PGXC01000016">
    <property type="protein sequence ID" value="PKK89474.1"/>
    <property type="molecule type" value="Genomic_DNA"/>
</dbReference>
<evidence type="ECO:0000256" key="1">
    <source>
        <dbReference type="ARBA" id="ARBA00004141"/>
    </source>
</evidence>
<dbReference type="AlphaFoldDB" id="A0A2N1PMA4"/>
<feature type="transmembrane region" description="Helical" evidence="6">
    <location>
        <begin position="14"/>
        <end position="34"/>
    </location>
</feature>
<dbReference type="PANTHER" id="PTHR32322">
    <property type="entry name" value="INNER MEMBRANE TRANSPORTER"/>
    <property type="match status" value="1"/>
</dbReference>
<comment type="similarity">
    <text evidence="2">Belongs to the EamA transporter family.</text>
</comment>
<evidence type="ECO:0000256" key="5">
    <source>
        <dbReference type="ARBA" id="ARBA00023136"/>
    </source>
</evidence>
<feature type="transmembrane region" description="Helical" evidence="6">
    <location>
        <begin position="222"/>
        <end position="241"/>
    </location>
</feature>
<dbReference type="Gene3D" id="1.10.3730.20">
    <property type="match status" value="2"/>
</dbReference>
<evidence type="ECO:0000256" key="2">
    <source>
        <dbReference type="ARBA" id="ARBA00007362"/>
    </source>
</evidence>
<organism evidence="8 9">
    <name type="scientific">Candidatus Wallbacteria bacterium HGW-Wallbacteria-1</name>
    <dbReference type="NCBI Taxonomy" id="2013854"/>
    <lineage>
        <taxon>Bacteria</taxon>
        <taxon>Candidatus Walliibacteriota</taxon>
    </lineage>
</organism>
<evidence type="ECO:0000259" key="7">
    <source>
        <dbReference type="Pfam" id="PF00892"/>
    </source>
</evidence>
<name>A0A2N1PMA4_9BACT</name>
<feature type="transmembrane region" description="Helical" evidence="6">
    <location>
        <begin position="46"/>
        <end position="67"/>
    </location>
</feature>
<dbReference type="SUPFAM" id="SSF103481">
    <property type="entry name" value="Multidrug resistance efflux transporter EmrE"/>
    <property type="match status" value="2"/>
</dbReference>
<protein>
    <recommendedName>
        <fullName evidence="7">EamA domain-containing protein</fullName>
    </recommendedName>
</protein>
<feature type="transmembrane region" description="Helical" evidence="6">
    <location>
        <begin position="138"/>
        <end position="157"/>
    </location>
</feature>
<feature type="transmembrane region" description="Helical" evidence="6">
    <location>
        <begin position="253"/>
        <end position="276"/>
    </location>
</feature>
<comment type="caution">
    <text evidence="8">The sequence shown here is derived from an EMBL/GenBank/DDBJ whole genome shotgun (WGS) entry which is preliminary data.</text>
</comment>
<dbReference type="Pfam" id="PF00892">
    <property type="entry name" value="EamA"/>
    <property type="match status" value="2"/>
</dbReference>
<dbReference type="InterPro" id="IPR037185">
    <property type="entry name" value="EmrE-like"/>
</dbReference>